<dbReference type="AlphaFoldDB" id="A0A822Z6E1"/>
<comment type="caution">
    <text evidence="1">The sequence shown here is derived from an EMBL/GenBank/DDBJ whole genome shotgun (WGS) entry which is preliminary data.</text>
</comment>
<protein>
    <submittedName>
        <fullName evidence="1">Uncharacterized protein</fullName>
    </submittedName>
</protein>
<evidence type="ECO:0000313" key="2">
    <source>
        <dbReference type="Proteomes" id="UP000607653"/>
    </source>
</evidence>
<sequence length="95" mass="10580">MGMGYWGWGAGGGGGGGWFRWGCGGATNPNGERGSRRSQNHNWRNRKNEAYKMGEYAQCMGKGRCMGMKLDCPLHCGGPCFYDCEYMCRAHCRRP</sequence>
<proteinExistence type="predicted"/>
<dbReference type="PANTHER" id="PTHR48226">
    <property type="entry name" value="OS06G0326200 PROTEIN"/>
    <property type="match status" value="1"/>
</dbReference>
<reference evidence="1 2" key="1">
    <citation type="journal article" date="2020" name="Mol. Biol. Evol.">
        <title>Distinct Expression and Methylation Patterns for Genes with Different Fates following a Single Whole-Genome Duplication in Flowering Plants.</title>
        <authorList>
            <person name="Shi T."/>
            <person name="Rahmani R.S."/>
            <person name="Gugger P.F."/>
            <person name="Wang M."/>
            <person name="Li H."/>
            <person name="Zhang Y."/>
            <person name="Li Z."/>
            <person name="Wang Q."/>
            <person name="Van de Peer Y."/>
            <person name="Marchal K."/>
            <person name="Chen J."/>
        </authorList>
    </citation>
    <scope>NUCLEOTIDE SEQUENCE [LARGE SCALE GENOMIC DNA]</scope>
    <source>
        <tissue evidence="1">Leaf</tissue>
    </source>
</reference>
<dbReference type="EMBL" id="DUZY01000005">
    <property type="protein sequence ID" value="DAD40407.1"/>
    <property type="molecule type" value="Genomic_DNA"/>
</dbReference>
<evidence type="ECO:0000313" key="1">
    <source>
        <dbReference type="EMBL" id="DAD40407.1"/>
    </source>
</evidence>
<organism evidence="1 2">
    <name type="scientific">Nelumbo nucifera</name>
    <name type="common">Sacred lotus</name>
    <dbReference type="NCBI Taxonomy" id="4432"/>
    <lineage>
        <taxon>Eukaryota</taxon>
        <taxon>Viridiplantae</taxon>
        <taxon>Streptophyta</taxon>
        <taxon>Embryophyta</taxon>
        <taxon>Tracheophyta</taxon>
        <taxon>Spermatophyta</taxon>
        <taxon>Magnoliopsida</taxon>
        <taxon>Proteales</taxon>
        <taxon>Nelumbonaceae</taxon>
        <taxon>Nelumbo</taxon>
    </lineage>
</organism>
<name>A0A822Z6E1_NELNU</name>
<dbReference type="Proteomes" id="UP000607653">
    <property type="component" value="Unassembled WGS sequence"/>
</dbReference>
<gene>
    <name evidence="1" type="ORF">HUJ06_014730</name>
</gene>
<dbReference type="InterPro" id="IPR053099">
    <property type="entry name" value="WAS/WASL-interacting_domain"/>
</dbReference>
<accession>A0A822Z6E1</accession>
<keyword evidence="2" id="KW-1185">Reference proteome</keyword>
<dbReference type="PANTHER" id="PTHR48226:SF1">
    <property type="entry name" value="WAS_WASL-INTERACTING PROTEIN FAMILY MEMBER 1"/>
    <property type="match status" value="1"/>
</dbReference>